<evidence type="ECO:0000256" key="8">
    <source>
        <dbReference type="ARBA" id="ARBA00023239"/>
    </source>
</evidence>
<feature type="domain" description="Tryptophan synthase beta chain-like PALP" evidence="9">
    <location>
        <begin position="93"/>
        <end position="377"/>
    </location>
</feature>
<feature type="non-terminal residue" evidence="11">
    <location>
        <position position="1"/>
    </location>
</feature>
<accession>A0A382EC93</accession>
<dbReference type="PROSITE" id="PS00165">
    <property type="entry name" value="DEHYDRATASE_SER_THR"/>
    <property type="match status" value="1"/>
</dbReference>
<dbReference type="InterPro" id="IPR029144">
    <property type="entry name" value="Thr_synth_N"/>
</dbReference>
<keyword evidence="8" id="KW-0456">Lyase</keyword>
<sequence>VSTKGQSSPTDLLTALTNGIAPDGGLYIPETFTPIDSATINKIRGLPFDQVARIISTHLLGDTLTSANLDELTHKALNFPIPLVEYQQDIFGLELFHGPTLSFKDVGARFLAHLLDFLRKKDEKQLCILVATSGDTGSAVAQGFFNKEGIQTVILFPSGGLTSLQESQFATLGGNVQALEVSGTFDDCQKLVKQAFLDHKLNQEVKLGSANSINIGRLLPQIFYYFHAYGQLPTKKQPLFSVPSGNFGNLTAGLIAKRLGLPIRGFTAATNINDTVPEYLKTGFVRPRASIPTISNAMDVGDPSNFARMEYLYKSDLNSIRKDIVGSVHTDEETRACIREMYQSTGKILDPHSAVGYLGIKSGKSKFGPGPSVFLMTAHPIKFQETVEKETDCVLEIPGTVSSALSSRRQVTPIGTDLSELRELLIEYLRNRDHPVS</sequence>
<evidence type="ECO:0000313" key="11">
    <source>
        <dbReference type="EMBL" id="SVB48270.1"/>
    </source>
</evidence>
<protein>
    <recommendedName>
        <fullName evidence="4">threonine synthase</fullName>
        <ecNumber evidence="4">4.2.3.1</ecNumber>
    </recommendedName>
</protein>
<dbReference type="Pfam" id="PF00291">
    <property type="entry name" value="PALP"/>
    <property type="match status" value="1"/>
</dbReference>
<dbReference type="InterPro" id="IPR004450">
    <property type="entry name" value="Thr_synthase-like"/>
</dbReference>
<name>A0A382EC93_9ZZZZ</name>
<gene>
    <name evidence="11" type="ORF">METZ01_LOCUS201124</name>
</gene>
<comment type="similarity">
    <text evidence="3">Belongs to the threonine synthase family.</text>
</comment>
<feature type="non-terminal residue" evidence="11">
    <location>
        <position position="437"/>
    </location>
</feature>
<proteinExistence type="inferred from homology"/>
<evidence type="ECO:0000256" key="1">
    <source>
        <dbReference type="ARBA" id="ARBA00001933"/>
    </source>
</evidence>
<evidence type="ECO:0000259" key="10">
    <source>
        <dbReference type="Pfam" id="PF14821"/>
    </source>
</evidence>
<dbReference type="AlphaFoldDB" id="A0A382EC93"/>
<evidence type="ECO:0000256" key="7">
    <source>
        <dbReference type="ARBA" id="ARBA00022898"/>
    </source>
</evidence>
<dbReference type="UniPathway" id="UPA00050">
    <property type="reaction ID" value="UER00065"/>
</dbReference>
<evidence type="ECO:0000256" key="3">
    <source>
        <dbReference type="ARBA" id="ARBA00005517"/>
    </source>
</evidence>
<dbReference type="GO" id="GO:0004795">
    <property type="term" value="F:threonine synthase activity"/>
    <property type="evidence" value="ECO:0007669"/>
    <property type="project" value="UniProtKB-EC"/>
</dbReference>
<keyword evidence="7" id="KW-0663">Pyridoxal phosphate</keyword>
<dbReference type="InterPro" id="IPR037158">
    <property type="entry name" value="Thr_synth_N_sf"/>
</dbReference>
<dbReference type="InterPro" id="IPR001926">
    <property type="entry name" value="TrpB-like_PALP"/>
</dbReference>
<dbReference type="GO" id="GO:0030170">
    <property type="term" value="F:pyridoxal phosphate binding"/>
    <property type="evidence" value="ECO:0007669"/>
    <property type="project" value="InterPro"/>
</dbReference>
<dbReference type="Gene3D" id="3.90.1380.10">
    <property type="entry name" value="Threonine synthase, N-terminal domain"/>
    <property type="match status" value="1"/>
</dbReference>
<dbReference type="InterPro" id="IPR036052">
    <property type="entry name" value="TrpB-like_PALP_sf"/>
</dbReference>
<dbReference type="InterPro" id="IPR000634">
    <property type="entry name" value="Ser/Thr_deHydtase_PyrdxlP-BS"/>
</dbReference>
<dbReference type="EMBL" id="UINC01043773">
    <property type="protein sequence ID" value="SVB48270.1"/>
    <property type="molecule type" value="Genomic_DNA"/>
</dbReference>
<dbReference type="PANTHER" id="PTHR42690">
    <property type="entry name" value="THREONINE SYNTHASE FAMILY MEMBER"/>
    <property type="match status" value="1"/>
</dbReference>
<dbReference type="NCBIfam" id="TIGR00260">
    <property type="entry name" value="thrC"/>
    <property type="match status" value="1"/>
</dbReference>
<dbReference type="Gene3D" id="3.40.50.1100">
    <property type="match status" value="2"/>
</dbReference>
<reference evidence="11" key="1">
    <citation type="submission" date="2018-05" db="EMBL/GenBank/DDBJ databases">
        <authorList>
            <person name="Lanie J.A."/>
            <person name="Ng W.-L."/>
            <person name="Kazmierczak K.M."/>
            <person name="Andrzejewski T.M."/>
            <person name="Davidsen T.M."/>
            <person name="Wayne K.J."/>
            <person name="Tettelin H."/>
            <person name="Glass J.I."/>
            <person name="Rusch D."/>
            <person name="Podicherti R."/>
            <person name="Tsui H.-C.T."/>
            <person name="Winkler M.E."/>
        </authorList>
    </citation>
    <scope>NUCLEOTIDE SEQUENCE</scope>
</reference>
<evidence type="ECO:0000256" key="2">
    <source>
        <dbReference type="ARBA" id="ARBA00004979"/>
    </source>
</evidence>
<keyword evidence="5" id="KW-0028">Amino-acid biosynthesis</keyword>
<evidence type="ECO:0000256" key="4">
    <source>
        <dbReference type="ARBA" id="ARBA00013028"/>
    </source>
</evidence>
<evidence type="ECO:0000259" key="9">
    <source>
        <dbReference type="Pfam" id="PF00291"/>
    </source>
</evidence>
<dbReference type="PANTHER" id="PTHR42690:SF1">
    <property type="entry name" value="THREONINE SYNTHASE-LIKE 2"/>
    <property type="match status" value="1"/>
</dbReference>
<dbReference type="GO" id="GO:0009088">
    <property type="term" value="P:threonine biosynthetic process"/>
    <property type="evidence" value="ECO:0007669"/>
    <property type="project" value="UniProtKB-UniPathway"/>
</dbReference>
<feature type="domain" description="Threonine synthase N-terminal" evidence="10">
    <location>
        <begin position="1"/>
        <end position="76"/>
    </location>
</feature>
<evidence type="ECO:0000256" key="5">
    <source>
        <dbReference type="ARBA" id="ARBA00022605"/>
    </source>
</evidence>
<dbReference type="EC" id="4.2.3.1" evidence="4"/>
<comment type="pathway">
    <text evidence="2">Amino-acid biosynthesis; L-threonine biosynthesis; L-threonine from L-aspartate: step 5/5.</text>
</comment>
<keyword evidence="6" id="KW-0791">Threonine biosynthesis</keyword>
<organism evidence="11">
    <name type="scientific">marine metagenome</name>
    <dbReference type="NCBI Taxonomy" id="408172"/>
    <lineage>
        <taxon>unclassified sequences</taxon>
        <taxon>metagenomes</taxon>
        <taxon>ecological metagenomes</taxon>
    </lineage>
</organism>
<dbReference type="InterPro" id="IPR051166">
    <property type="entry name" value="Threonine_Synthase"/>
</dbReference>
<dbReference type="SUPFAM" id="SSF53686">
    <property type="entry name" value="Tryptophan synthase beta subunit-like PLP-dependent enzymes"/>
    <property type="match status" value="1"/>
</dbReference>
<evidence type="ECO:0000256" key="6">
    <source>
        <dbReference type="ARBA" id="ARBA00022697"/>
    </source>
</evidence>
<comment type="cofactor">
    <cofactor evidence="1">
        <name>pyridoxal 5'-phosphate</name>
        <dbReference type="ChEBI" id="CHEBI:597326"/>
    </cofactor>
</comment>
<dbReference type="Pfam" id="PF14821">
    <property type="entry name" value="Thr_synth_N"/>
    <property type="match status" value="1"/>
</dbReference>